<sequence>MAQINPPSPSCKKVCIAIRVRPSNGGVILPEFERMNNTSGLMDVTMTWSEAFLHHFEVTVDPARYSVRRPGFKKYGLLEKIEVMTADSKHERNEYVVHVEDETAENPPLVRKAKGINPAKLKRETSASTFKNRLLGQNAVLKIKLEGLFEVSKAVGVKKPKRARLDQGPGPSVKKGTKTNVKVKSKVDERLVPKEKIGEEKKDDDEESQQSDLMQDQSESMDLRLNEIKIQDKNCADKM</sequence>
<keyword evidence="3" id="KW-1185">Reference proteome</keyword>
<dbReference type="Proteomes" id="UP000198287">
    <property type="component" value="Unassembled WGS sequence"/>
</dbReference>
<evidence type="ECO:0000313" key="3">
    <source>
        <dbReference type="Proteomes" id="UP000198287"/>
    </source>
</evidence>
<gene>
    <name evidence="2" type="ORF">Fcan01_01471</name>
</gene>
<name>A0A226F5E6_FOLCA</name>
<evidence type="ECO:0000256" key="1">
    <source>
        <dbReference type="SAM" id="MobiDB-lite"/>
    </source>
</evidence>
<dbReference type="AlphaFoldDB" id="A0A226F5E6"/>
<evidence type="ECO:0000313" key="2">
    <source>
        <dbReference type="EMBL" id="OXA64570.1"/>
    </source>
</evidence>
<reference evidence="2 3" key="1">
    <citation type="submission" date="2015-12" db="EMBL/GenBank/DDBJ databases">
        <title>The genome of Folsomia candida.</title>
        <authorList>
            <person name="Faddeeva A."/>
            <person name="Derks M.F."/>
            <person name="Anvar Y."/>
            <person name="Smit S."/>
            <person name="Van Straalen N."/>
            <person name="Roelofs D."/>
        </authorList>
    </citation>
    <scope>NUCLEOTIDE SEQUENCE [LARGE SCALE GENOMIC DNA]</scope>
    <source>
        <strain evidence="2 3">VU population</strain>
        <tissue evidence="2">Whole body</tissue>
    </source>
</reference>
<accession>A0A226F5E6</accession>
<organism evidence="2 3">
    <name type="scientific">Folsomia candida</name>
    <name type="common">Springtail</name>
    <dbReference type="NCBI Taxonomy" id="158441"/>
    <lineage>
        <taxon>Eukaryota</taxon>
        <taxon>Metazoa</taxon>
        <taxon>Ecdysozoa</taxon>
        <taxon>Arthropoda</taxon>
        <taxon>Hexapoda</taxon>
        <taxon>Collembola</taxon>
        <taxon>Entomobryomorpha</taxon>
        <taxon>Isotomoidea</taxon>
        <taxon>Isotomidae</taxon>
        <taxon>Proisotominae</taxon>
        <taxon>Folsomia</taxon>
    </lineage>
</organism>
<feature type="compositionally biased region" description="Basic and acidic residues" evidence="1">
    <location>
        <begin position="185"/>
        <end position="201"/>
    </location>
</feature>
<feature type="compositionally biased region" description="Basic residues" evidence="1">
    <location>
        <begin position="175"/>
        <end position="184"/>
    </location>
</feature>
<comment type="caution">
    <text evidence="2">The sequence shown here is derived from an EMBL/GenBank/DDBJ whole genome shotgun (WGS) entry which is preliminary data.</text>
</comment>
<protein>
    <submittedName>
        <fullName evidence="2">Uncharacterized protein</fullName>
    </submittedName>
</protein>
<feature type="region of interest" description="Disordered" evidence="1">
    <location>
        <begin position="159"/>
        <end position="239"/>
    </location>
</feature>
<dbReference type="EMBL" id="LNIX01000001">
    <property type="protein sequence ID" value="OXA64570.1"/>
    <property type="molecule type" value="Genomic_DNA"/>
</dbReference>
<proteinExistence type="predicted"/>
<feature type="compositionally biased region" description="Low complexity" evidence="1">
    <location>
        <begin position="210"/>
        <end position="220"/>
    </location>
</feature>
<feature type="compositionally biased region" description="Basic and acidic residues" evidence="1">
    <location>
        <begin position="221"/>
        <end position="239"/>
    </location>
</feature>